<dbReference type="Proteomes" id="UP000267821">
    <property type="component" value="Unassembled WGS sequence"/>
</dbReference>
<dbReference type="PROSITE" id="PS50053">
    <property type="entry name" value="UBIQUITIN_2"/>
    <property type="match status" value="1"/>
</dbReference>
<dbReference type="Gene3D" id="3.10.20.90">
    <property type="entry name" value="Phosphatidylinositol 3-kinase Catalytic Subunit, Chain A, domain 1"/>
    <property type="match status" value="1"/>
</dbReference>
<dbReference type="Pfam" id="PF00240">
    <property type="entry name" value="ubiquitin"/>
    <property type="match status" value="1"/>
</dbReference>
<dbReference type="InterPro" id="IPR050158">
    <property type="entry name" value="Ubiquitin_ubiquitin-like"/>
</dbReference>
<feature type="compositionally biased region" description="Pro residues" evidence="1">
    <location>
        <begin position="29"/>
        <end position="40"/>
    </location>
</feature>
<organism evidence="3 4">
    <name type="scientific">Terfezia boudieri ATCC MYA-4762</name>
    <dbReference type="NCBI Taxonomy" id="1051890"/>
    <lineage>
        <taxon>Eukaryota</taxon>
        <taxon>Fungi</taxon>
        <taxon>Dikarya</taxon>
        <taxon>Ascomycota</taxon>
        <taxon>Pezizomycotina</taxon>
        <taxon>Pezizomycetes</taxon>
        <taxon>Pezizales</taxon>
        <taxon>Pezizaceae</taxon>
        <taxon>Terfezia</taxon>
    </lineage>
</organism>
<dbReference type="SUPFAM" id="SSF54236">
    <property type="entry name" value="Ubiquitin-like"/>
    <property type="match status" value="1"/>
</dbReference>
<keyword evidence="4" id="KW-1185">Reference proteome</keyword>
<protein>
    <submittedName>
        <fullName evidence="3">Ubiquitin-domain-containing protein</fullName>
    </submittedName>
</protein>
<name>A0A3N4LSM1_9PEZI</name>
<evidence type="ECO:0000256" key="1">
    <source>
        <dbReference type="SAM" id="MobiDB-lite"/>
    </source>
</evidence>
<dbReference type="InterPro" id="IPR019956">
    <property type="entry name" value="Ubiquitin_dom"/>
</dbReference>
<dbReference type="PRINTS" id="PR00348">
    <property type="entry name" value="UBIQUITIN"/>
</dbReference>
<dbReference type="FunFam" id="3.10.20.90:FF:000160">
    <property type="entry name" value="Polyubiquitin-C"/>
    <property type="match status" value="1"/>
</dbReference>
<evidence type="ECO:0000313" key="3">
    <source>
        <dbReference type="EMBL" id="RPB24232.1"/>
    </source>
</evidence>
<accession>A0A3N4LSM1</accession>
<dbReference type="STRING" id="1051890.A0A3N4LSM1"/>
<evidence type="ECO:0000313" key="4">
    <source>
        <dbReference type="Proteomes" id="UP000267821"/>
    </source>
</evidence>
<dbReference type="InterPro" id="IPR000626">
    <property type="entry name" value="Ubiquitin-like_dom"/>
</dbReference>
<dbReference type="SMART" id="SM00213">
    <property type="entry name" value="UBQ"/>
    <property type="match status" value="1"/>
</dbReference>
<dbReference type="InParanoid" id="A0A3N4LSM1"/>
<evidence type="ECO:0000259" key="2">
    <source>
        <dbReference type="PROSITE" id="PS50053"/>
    </source>
</evidence>
<dbReference type="AlphaFoldDB" id="A0A3N4LSM1"/>
<dbReference type="PANTHER" id="PTHR10666">
    <property type="entry name" value="UBIQUITIN"/>
    <property type="match status" value="1"/>
</dbReference>
<gene>
    <name evidence="3" type="ORF">L211DRAFT_837610</name>
</gene>
<dbReference type="OrthoDB" id="428577at2759"/>
<proteinExistence type="predicted"/>
<feature type="domain" description="Ubiquitin-like" evidence="2">
    <location>
        <begin position="47"/>
        <end position="120"/>
    </location>
</feature>
<sequence>MPAGTGYNIEHQMTSKENGGGLLREIPPESDPPAPCPKPSNPSTFSGYIYCRALGGRTFTFLVSSSDTIDSLKSEFQDKEGIPRCQQLLFFAGKQLEDGRTLSDYNIQVGSILHLLLCLR</sequence>
<dbReference type="InterPro" id="IPR029071">
    <property type="entry name" value="Ubiquitin-like_domsf"/>
</dbReference>
<reference evidence="3 4" key="1">
    <citation type="journal article" date="2018" name="Nat. Ecol. Evol.">
        <title>Pezizomycetes genomes reveal the molecular basis of ectomycorrhizal truffle lifestyle.</title>
        <authorList>
            <person name="Murat C."/>
            <person name="Payen T."/>
            <person name="Noel B."/>
            <person name="Kuo A."/>
            <person name="Morin E."/>
            <person name="Chen J."/>
            <person name="Kohler A."/>
            <person name="Krizsan K."/>
            <person name="Balestrini R."/>
            <person name="Da Silva C."/>
            <person name="Montanini B."/>
            <person name="Hainaut M."/>
            <person name="Levati E."/>
            <person name="Barry K.W."/>
            <person name="Belfiori B."/>
            <person name="Cichocki N."/>
            <person name="Clum A."/>
            <person name="Dockter R.B."/>
            <person name="Fauchery L."/>
            <person name="Guy J."/>
            <person name="Iotti M."/>
            <person name="Le Tacon F."/>
            <person name="Lindquist E.A."/>
            <person name="Lipzen A."/>
            <person name="Malagnac F."/>
            <person name="Mello A."/>
            <person name="Molinier V."/>
            <person name="Miyauchi S."/>
            <person name="Poulain J."/>
            <person name="Riccioni C."/>
            <person name="Rubini A."/>
            <person name="Sitrit Y."/>
            <person name="Splivallo R."/>
            <person name="Traeger S."/>
            <person name="Wang M."/>
            <person name="Zifcakova L."/>
            <person name="Wipf D."/>
            <person name="Zambonelli A."/>
            <person name="Paolocci F."/>
            <person name="Nowrousian M."/>
            <person name="Ottonello S."/>
            <person name="Baldrian P."/>
            <person name="Spatafora J.W."/>
            <person name="Henrissat B."/>
            <person name="Nagy L.G."/>
            <person name="Aury J.M."/>
            <person name="Wincker P."/>
            <person name="Grigoriev I.V."/>
            <person name="Bonfante P."/>
            <person name="Martin F.M."/>
        </authorList>
    </citation>
    <scope>NUCLEOTIDE SEQUENCE [LARGE SCALE GENOMIC DNA]</scope>
    <source>
        <strain evidence="3 4">ATCC MYA-4762</strain>
    </source>
</reference>
<dbReference type="EMBL" id="ML121542">
    <property type="protein sequence ID" value="RPB24232.1"/>
    <property type="molecule type" value="Genomic_DNA"/>
</dbReference>
<feature type="region of interest" description="Disordered" evidence="1">
    <location>
        <begin position="1"/>
        <end position="40"/>
    </location>
</feature>